<evidence type="ECO:0000256" key="11">
    <source>
        <dbReference type="ARBA" id="ARBA00023004"/>
    </source>
</evidence>
<evidence type="ECO:0000256" key="3">
    <source>
        <dbReference type="ARBA" id="ARBA00004406"/>
    </source>
</evidence>
<protein>
    <recommendedName>
        <fullName evidence="5">unspecific monooxygenase</fullName>
        <ecNumber evidence="5">1.14.14.1</ecNumber>
    </recommendedName>
</protein>
<dbReference type="PROSITE" id="PS00086">
    <property type="entry name" value="CYTOCHROME_P450"/>
    <property type="match status" value="1"/>
</dbReference>
<dbReference type="InterPro" id="IPR001128">
    <property type="entry name" value="Cyt_P450"/>
</dbReference>
<dbReference type="Proteomes" id="UP000838878">
    <property type="component" value="Chromosome 10"/>
</dbReference>
<evidence type="ECO:0000256" key="5">
    <source>
        <dbReference type="ARBA" id="ARBA00012109"/>
    </source>
</evidence>
<dbReference type="FunFam" id="1.10.630.10:FF:000003">
    <property type="entry name" value="cytochrome P450 3A12-like isoform X2"/>
    <property type="match status" value="2"/>
</dbReference>
<evidence type="ECO:0000256" key="7">
    <source>
        <dbReference type="ARBA" id="ARBA00022723"/>
    </source>
</evidence>
<evidence type="ECO:0000256" key="1">
    <source>
        <dbReference type="ARBA" id="ARBA00001971"/>
    </source>
</evidence>
<evidence type="ECO:0000256" key="13">
    <source>
        <dbReference type="ARBA" id="ARBA00023136"/>
    </source>
</evidence>
<evidence type="ECO:0000256" key="4">
    <source>
        <dbReference type="ARBA" id="ARBA00010617"/>
    </source>
</evidence>
<comment type="cofactor">
    <cofactor evidence="1 15">
        <name>heme</name>
        <dbReference type="ChEBI" id="CHEBI:30413"/>
    </cofactor>
</comment>
<keyword evidence="9" id="KW-0492">Microsome</keyword>
<keyword evidence="17" id="KW-1185">Reference proteome</keyword>
<sequence length="931" mass="107940">MIILYPIVLLVCALYYYATKNYNYWKKRNVPYIKPLPFFGNYAEYILFKKTGPQVAHEICEKFPNEPYVGVYYGTDPALIVKDPNIIKLVMTKDFYYFNQREISGHLHKEVITQNMFFSGGDRWKILRQNMTALFSSAKLKAMFYLIENCATNLDKLLNEEVKMTTTLEVKSLLARYTMDCIGTCAFGVHTGTLESHSKINPFAVIGDKIFDSSNYGGFRLVTRAMWPDIFYSLGFQLFPESISIFFKTLLTDVFKSRQNKASSRNDFVDLLLTWKTNKYLVGDSMSNIKSSQNDKKTTELEIDDTLLIGLCTLIFSAGYETTSSTTSYLLFELSKNQEAQTRVIEEVDDYFRRHDGKIEYECINEMPYLQACIEETERLYPVLGTLTREVSEEYTLPSGLCLEKGMRIHIPVNYLHYNSEYFPNPEEFRPERFFGNERKNVKQFTFMPFGEGPRICIEYILFKKTGAQVAQEICKKFPNEPYVGVYYGTDPALIVKDPNIIKLVMTKDFYYFNQRELSGHVHKEIITQNMFFSGGNRWKILRQNTTALFSSAKLKGMFYLIENCATSLDKLLNQEVKMTKTLEIKSLLARYTMDCIGSCAFGVHTGTLESHSKTNPFSIIGEKIFDSSNYGGFRLITRTMWPEIFYGLRFQLFPESISTFFLSLLTDVFKSRQYKASSRNDFVDLILTWKNKKYLVGDSMSNMKTSQNDKKVVELEIDDTLMISFCVLFFAAGFETTSITTSLLLFELSKNQEAQTRVIEEVDEYFQRHDGKIEFECINEMPYLQACMEESGRLYPVLGILTREVSEEYTLPSGLCLEKGMRIHIPVNYLHYNSEYFPNPEEFRPERFFGKERKNVKQFTYMPFGEGPRICIGLRFSKMPMIAGLLTIFRKYRVELSNNMATKVTFDPRSIVSNQPFGGIHLNFIPRQIN</sequence>
<keyword evidence="12" id="KW-0503">Monooxygenase</keyword>
<keyword evidence="7 15" id="KW-0479">Metal-binding</keyword>
<dbReference type="PANTHER" id="PTHR24292:SF45">
    <property type="entry name" value="CYTOCHROME P450 6G1-RELATED"/>
    <property type="match status" value="1"/>
</dbReference>
<evidence type="ECO:0000256" key="8">
    <source>
        <dbReference type="ARBA" id="ARBA00022824"/>
    </source>
</evidence>
<dbReference type="EMBL" id="OV170230">
    <property type="protein sequence ID" value="CAH0714941.1"/>
    <property type="molecule type" value="Genomic_DNA"/>
</dbReference>
<dbReference type="GO" id="GO:0020037">
    <property type="term" value="F:heme binding"/>
    <property type="evidence" value="ECO:0007669"/>
    <property type="project" value="InterPro"/>
</dbReference>
<dbReference type="PRINTS" id="PR00463">
    <property type="entry name" value="EP450I"/>
</dbReference>
<evidence type="ECO:0000313" key="17">
    <source>
        <dbReference type="Proteomes" id="UP000838878"/>
    </source>
</evidence>
<keyword evidence="8" id="KW-0256">Endoplasmic reticulum</keyword>
<dbReference type="CDD" id="cd11056">
    <property type="entry name" value="CYP6-like"/>
    <property type="match status" value="2"/>
</dbReference>
<dbReference type="OrthoDB" id="2789670at2759"/>
<evidence type="ECO:0000256" key="9">
    <source>
        <dbReference type="ARBA" id="ARBA00022848"/>
    </source>
</evidence>
<comment type="similarity">
    <text evidence="4">Belongs to the cytochrome P450 family.</text>
</comment>
<feature type="binding site" description="axial binding residue" evidence="15">
    <location>
        <position position="872"/>
    </location>
    <ligand>
        <name>heme</name>
        <dbReference type="ChEBI" id="CHEBI:30413"/>
    </ligand>
    <ligandPart>
        <name>Fe</name>
        <dbReference type="ChEBI" id="CHEBI:18248"/>
    </ligandPart>
</feature>
<proteinExistence type="inferred from homology"/>
<evidence type="ECO:0000313" key="16">
    <source>
        <dbReference type="EMBL" id="CAH0714941.1"/>
    </source>
</evidence>
<dbReference type="InterPro" id="IPR036396">
    <property type="entry name" value="Cyt_P450_sf"/>
</dbReference>
<dbReference type="Gene3D" id="1.10.630.10">
    <property type="entry name" value="Cytochrome P450"/>
    <property type="match status" value="2"/>
</dbReference>
<dbReference type="GO" id="GO:0016712">
    <property type="term" value="F:oxidoreductase activity, acting on paired donors, with incorporation or reduction of molecular oxygen, reduced flavin or flavoprotein as one donor, and incorporation of one atom of oxygen"/>
    <property type="evidence" value="ECO:0007669"/>
    <property type="project" value="UniProtKB-EC"/>
</dbReference>
<evidence type="ECO:0000256" key="14">
    <source>
        <dbReference type="ARBA" id="ARBA00047827"/>
    </source>
</evidence>
<evidence type="ECO:0000256" key="15">
    <source>
        <dbReference type="PIRSR" id="PIRSR602401-1"/>
    </source>
</evidence>
<keyword evidence="13" id="KW-0472">Membrane</keyword>
<comment type="subcellular location">
    <subcellularLocation>
        <location evidence="3">Endoplasmic reticulum membrane</location>
        <topology evidence="3">Peripheral membrane protein</topology>
    </subcellularLocation>
    <subcellularLocation>
        <location evidence="2">Microsome membrane</location>
        <topology evidence="2">Peripheral membrane protein</topology>
    </subcellularLocation>
</comment>
<feature type="non-terminal residue" evidence="16">
    <location>
        <position position="931"/>
    </location>
</feature>
<dbReference type="PRINTS" id="PR00385">
    <property type="entry name" value="P450"/>
</dbReference>
<accession>A0A8J9Y4Y9</accession>
<organism evidence="16 17">
    <name type="scientific">Brenthis ino</name>
    <name type="common">lesser marbled fritillary</name>
    <dbReference type="NCBI Taxonomy" id="405034"/>
    <lineage>
        <taxon>Eukaryota</taxon>
        <taxon>Metazoa</taxon>
        <taxon>Ecdysozoa</taxon>
        <taxon>Arthropoda</taxon>
        <taxon>Hexapoda</taxon>
        <taxon>Insecta</taxon>
        <taxon>Pterygota</taxon>
        <taxon>Neoptera</taxon>
        <taxon>Endopterygota</taxon>
        <taxon>Lepidoptera</taxon>
        <taxon>Glossata</taxon>
        <taxon>Ditrysia</taxon>
        <taxon>Papilionoidea</taxon>
        <taxon>Nymphalidae</taxon>
        <taxon>Heliconiinae</taxon>
        <taxon>Argynnini</taxon>
        <taxon>Brenthis</taxon>
    </lineage>
</organism>
<dbReference type="PANTHER" id="PTHR24292">
    <property type="entry name" value="CYTOCHROME P450"/>
    <property type="match status" value="1"/>
</dbReference>
<dbReference type="EC" id="1.14.14.1" evidence="5"/>
<evidence type="ECO:0000256" key="10">
    <source>
        <dbReference type="ARBA" id="ARBA00023002"/>
    </source>
</evidence>
<dbReference type="InterPro" id="IPR002401">
    <property type="entry name" value="Cyt_P450_E_grp-I"/>
</dbReference>
<gene>
    <name evidence="16" type="ORF">BINO364_LOCUS1939</name>
</gene>
<dbReference type="GO" id="GO:0005789">
    <property type="term" value="C:endoplasmic reticulum membrane"/>
    <property type="evidence" value="ECO:0007669"/>
    <property type="project" value="UniProtKB-SubCell"/>
</dbReference>
<dbReference type="SUPFAM" id="SSF48264">
    <property type="entry name" value="Cytochrome P450"/>
    <property type="match status" value="2"/>
</dbReference>
<dbReference type="InterPro" id="IPR050476">
    <property type="entry name" value="Insect_CytP450_Detox"/>
</dbReference>
<dbReference type="InterPro" id="IPR017972">
    <property type="entry name" value="Cyt_P450_CS"/>
</dbReference>
<keyword evidence="6 15" id="KW-0349">Heme</keyword>
<name>A0A8J9Y4Y9_9NEOP</name>
<keyword evidence="11 15" id="KW-0408">Iron</keyword>
<evidence type="ECO:0000256" key="6">
    <source>
        <dbReference type="ARBA" id="ARBA00022617"/>
    </source>
</evidence>
<evidence type="ECO:0000256" key="12">
    <source>
        <dbReference type="ARBA" id="ARBA00023033"/>
    </source>
</evidence>
<dbReference type="GO" id="GO:0005506">
    <property type="term" value="F:iron ion binding"/>
    <property type="evidence" value="ECO:0007669"/>
    <property type="project" value="InterPro"/>
</dbReference>
<dbReference type="Pfam" id="PF00067">
    <property type="entry name" value="p450"/>
    <property type="match status" value="2"/>
</dbReference>
<evidence type="ECO:0000256" key="2">
    <source>
        <dbReference type="ARBA" id="ARBA00004174"/>
    </source>
</evidence>
<reference evidence="16" key="1">
    <citation type="submission" date="2021-12" db="EMBL/GenBank/DDBJ databases">
        <authorList>
            <person name="Martin H S."/>
        </authorList>
    </citation>
    <scope>NUCLEOTIDE SEQUENCE</scope>
</reference>
<comment type="catalytic activity">
    <reaction evidence="14">
        <text>an organic molecule + reduced [NADPH--hemoprotein reductase] + O2 = an alcohol + oxidized [NADPH--hemoprotein reductase] + H2O + H(+)</text>
        <dbReference type="Rhea" id="RHEA:17149"/>
        <dbReference type="Rhea" id="RHEA-COMP:11964"/>
        <dbReference type="Rhea" id="RHEA-COMP:11965"/>
        <dbReference type="ChEBI" id="CHEBI:15377"/>
        <dbReference type="ChEBI" id="CHEBI:15378"/>
        <dbReference type="ChEBI" id="CHEBI:15379"/>
        <dbReference type="ChEBI" id="CHEBI:30879"/>
        <dbReference type="ChEBI" id="CHEBI:57618"/>
        <dbReference type="ChEBI" id="CHEBI:58210"/>
        <dbReference type="ChEBI" id="CHEBI:142491"/>
        <dbReference type="EC" id="1.14.14.1"/>
    </reaction>
</comment>
<keyword evidence="10" id="KW-0560">Oxidoreductase</keyword>
<dbReference type="AlphaFoldDB" id="A0A8J9Y4Y9"/>